<dbReference type="FunFam" id="3.40.50.2300:FF:000145">
    <property type="entry name" value="Glutamate receptor, metabotropic"/>
    <property type="match status" value="1"/>
</dbReference>
<evidence type="ECO:0000256" key="7">
    <source>
        <dbReference type="ARBA" id="ARBA00023170"/>
    </source>
</evidence>
<dbReference type="InterPro" id="IPR038550">
    <property type="entry name" value="GPCR_3_9-Cys_sf"/>
</dbReference>
<evidence type="ECO:0000259" key="11">
    <source>
        <dbReference type="PROSITE" id="PS50259"/>
    </source>
</evidence>
<keyword evidence="3 10" id="KW-0812">Transmembrane</keyword>
<dbReference type="PANTHER" id="PTHR24060">
    <property type="entry name" value="METABOTROPIC GLUTAMATE RECEPTOR"/>
    <property type="match status" value="1"/>
</dbReference>
<keyword evidence="13" id="KW-1185">Reference proteome</keyword>
<proteinExistence type="predicted"/>
<evidence type="ECO:0000313" key="12">
    <source>
        <dbReference type="EMBL" id="ESO83930.1"/>
    </source>
</evidence>
<dbReference type="OMA" id="PEWPDAN"/>
<dbReference type="InterPro" id="IPR001828">
    <property type="entry name" value="ANF_lig-bd_rcpt"/>
</dbReference>
<comment type="subcellular location">
    <subcellularLocation>
        <location evidence="1">Cell membrane</location>
        <topology evidence="1">Multi-pass membrane protein</topology>
    </subcellularLocation>
</comment>
<evidence type="ECO:0000256" key="10">
    <source>
        <dbReference type="SAM" id="Phobius"/>
    </source>
</evidence>
<dbReference type="HOGENOM" id="CLU_005389_0_0_1"/>
<dbReference type="GO" id="GO:0004930">
    <property type="term" value="F:G protein-coupled receptor activity"/>
    <property type="evidence" value="ECO:0007669"/>
    <property type="project" value="UniProtKB-KW"/>
</dbReference>
<dbReference type="InterPro" id="IPR000337">
    <property type="entry name" value="GPCR_3"/>
</dbReference>
<dbReference type="CDD" id="cd13953">
    <property type="entry name" value="7tm_classC_mGluR-like"/>
    <property type="match status" value="1"/>
</dbReference>
<feature type="transmembrane region" description="Helical" evidence="10">
    <location>
        <begin position="764"/>
        <end position="787"/>
    </location>
</feature>
<feature type="transmembrane region" description="Helical" evidence="10">
    <location>
        <begin position="618"/>
        <end position="639"/>
    </location>
</feature>
<evidence type="ECO:0000256" key="8">
    <source>
        <dbReference type="ARBA" id="ARBA00023180"/>
    </source>
</evidence>
<protein>
    <recommendedName>
        <fullName evidence="11">G-protein coupled receptors family 3 profile domain-containing protein</fullName>
    </recommendedName>
</protein>
<dbReference type="Pfam" id="PF00003">
    <property type="entry name" value="7tm_3"/>
    <property type="match status" value="1"/>
</dbReference>
<dbReference type="CTD" id="20230375"/>
<feature type="transmembrane region" description="Helical" evidence="10">
    <location>
        <begin position="741"/>
        <end position="758"/>
    </location>
</feature>
<reference evidence="12 13" key="1">
    <citation type="journal article" date="2013" name="Nature">
        <title>Insights into bilaterian evolution from three spiralian genomes.</title>
        <authorList>
            <person name="Simakov O."/>
            <person name="Marletaz F."/>
            <person name="Cho S.J."/>
            <person name="Edsinger-Gonzales E."/>
            <person name="Havlak P."/>
            <person name="Hellsten U."/>
            <person name="Kuo D.H."/>
            <person name="Larsson T."/>
            <person name="Lv J."/>
            <person name="Arendt D."/>
            <person name="Savage R."/>
            <person name="Osoegawa K."/>
            <person name="de Jong P."/>
            <person name="Grimwood J."/>
            <person name="Chapman J.A."/>
            <person name="Shapiro H."/>
            <person name="Aerts A."/>
            <person name="Otillar R.P."/>
            <person name="Terry A.Y."/>
            <person name="Boore J.L."/>
            <person name="Grigoriev I.V."/>
            <person name="Lindberg D.R."/>
            <person name="Seaver E.C."/>
            <person name="Weisblat D.A."/>
            <person name="Putnam N.H."/>
            <person name="Rokhsar D.S."/>
        </authorList>
    </citation>
    <scope>NUCLEOTIDE SEQUENCE [LARGE SCALE GENOMIC DNA]</scope>
</reference>
<evidence type="ECO:0000256" key="9">
    <source>
        <dbReference type="ARBA" id="ARBA00023224"/>
    </source>
</evidence>
<dbReference type="OrthoDB" id="425344at2759"/>
<dbReference type="InterPro" id="IPR028082">
    <property type="entry name" value="Peripla_BP_I"/>
</dbReference>
<feature type="transmembrane region" description="Helical" evidence="10">
    <location>
        <begin position="660"/>
        <end position="682"/>
    </location>
</feature>
<feature type="transmembrane region" description="Helical" evidence="10">
    <location>
        <begin position="702"/>
        <end position="721"/>
    </location>
</feature>
<dbReference type="PRINTS" id="PR00248">
    <property type="entry name" value="GPCRMGR"/>
</dbReference>
<name>V3ZNA9_LOTGI</name>
<evidence type="ECO:0000256" key="2">
    <source>
        <dbReference type="ARBA" id="ARBA00022475"/>
    </source>
</evidence>
<feature type="transmembrane region" description="Helical" evidence="10">
    <location>
        <begin position="585"/>
        <end position="606"/>
    </location>
</feature>
<sequence>MLLVFLVYGINCDIPHPSDLPTVLYSQKGDLNIGIIVPMHYSSSTSMCSPNIRGLTNFQKAEAMAFAVKEINDRNDILPNTTLGFYMLDDCAKDTTAMARALHFTQTNSGRHDEDHLQAYNVVGVIGAESSRNSVQIADLLSLFQIPVISYISTSPALSDKDTYPYFSRIVPSDSLQMSVLMDIIIKFDWNYVSVVYEDGSYGYGAYKVFDTLMDQNKKCIAVAKVFKKRVPDEDVDEIINGLISKSRARIVILIVTTPDVKRIFQSVTRLNREGYFTWLGTDGWSFKSLTGYEKYMQGSLLVGFYGTYVERFDQYMKYLTPKNSTHNPWFKEFFEKRLGCTYGENSSCNFDENLLEGYLPSVLSGFAMDAVYAFARGLHNMIQNCRQTEKRKCVTGHHLLQYVRDLSFEGEHGLVSFDKNGDGSVTYSVKTLRKENAGYSQETIGLWDTFSRSFIKLEASRITWKSENNEYGTLPPISECSEFCKPGFQAVKTKPQCCWYCKPCRVNERSLEMNKSMTCVVCPKFYWPDDTKTSCKVIPVTDLSYSQILGTVLTLIVTILCIVIIALLSLSVKNRKTIVHQNRILTYFIIIANLVSCGSIIAFVVPPSLFSCSLIQFAFPMNFAINYCPFLVKTYGIFEMIKNNNGQSGPESGRVVPMFVLLLLVQVTMFITLTRTHNIFTKSNLRQRYKYVESACKLDEVGFMASLSYNLILLFICIYFTVRSKNVDASLVRDSKFNNILVYLSTVFWLGFVVSYFTTTKLVIQSIILCIMMLANSAMFVGLLFIPRILERYFPHEG</sequence>
<keyword evidence="2" id="KW-1003">Cell membrane</keyword>
<keyword evidence="6 10" id="KW-0472">Membrane</keyword>
<dbReference type="Gene3D" id="2.10.50.30">
    <property type="entry name" value="GPCR, family 3, nine cysteines domain"/>
    <property type="match status" value="1"/>
</dbReference>
<dbReference type="Gene3D" id="3.40.50.2300">
    <property type="match status" value="2"/>
</dbReference>
<dbReference type="STRING" id="225164.V3ZNA9"/>
<dbReference type="KEGG" id="lgi:LOTGIDRAFT_108603"/>
<dbReference type="Proteomes" id="UP000030746">
    <property type="component" value="Unassembled WGS sequence"/>
</dbReference>
<dbReference type="EMBL" id="KB203566">
    <property type="protein sequence ID" value="ESO83930.1"/>
    <property type="molecule type" value="Genomic_DNA"/>
</dbReference>
<dbReference type="InterPro" id="IPR050726">
    <property type="entry name" value="mGluR"/>
</dbReference>
<keyword evidence="9" id="KW-0807">Transducer</keyword>
<gene>
    <name evidence="12" type="ORF">LOTGIDRAFT_108603</name>
</gene>
<dbReference type="RefSeq" id="XP_009065059.1">
    <property type="nucleotide sequence ID" value="XM_009066811.1"/>
</dbReference>
<evidence type="ECO:0000256" key="1">
    <source>
        <dbReference type="ARBA" id="ARBA00004651"/>
    </source>
</evidence>
<dbReference type="SUPFAM" id="SSF53822">
    <property type="entry name" value="Periplasmic binding protein-like I"/>
    <property type="match status" value="1"/>
</dbReference>
<evidence type="ECO:0000256" key="3">
    <source>
        <dbReference type="ARBA" id="ARBA00022692"/>
    </source>
</evidence>
<dbReference type="PRINTS" id="PR01176">
    <property type="entry name" value="GABABRECEPTR"/>
</dbReference>
<dbReference type="InterPro" id="IPR011500">
    <property type="entry name" value="GPCR_3_9-Cys_dom"/>
</dbReference>
<keyword evidence="5" id="KW-0297">G-protein coupled receptor</keyword>
<keyword evidence="8" id="KW-0325">Glycoprotein</keyword>
<accession>V3ZNA9</accession>
<dbReference type="AlphaFoldDB" id="V3ZNA9"/>
<dbReference type="Pfam" id="PF07562">
    <property type="entry name" value="NCD3G"/>
    <property type="match status" value="1"/>
</dbReference>
<keyword evidence="4 10" id="KW-1133">Transmembrane helix</keyword>
<dbReference type="Pfam" id="PF01094">
    <property type="entry name" value="ANF_receptor"/>
    <property type="match status" value="1"/>
</dbReference>
<keyword evidence="7" id="KW-0675">Receptor</keyword>
<feature type="transmembrane region" description="Helical" evidence="10">
    <location>
        <begin position="549"/>
        <end position="573"/>
    </location>
</feature>
<evidence type="ECO:0000256" key="4">
    <source>
        <dbReference type="ARBA" id="ARBA00022989"/>
    </source>
</evidence>
<evidence type="ECO:0000256" key="5">
    <source>
        <dbReference type="ARBA" id="ARBA00023040"/>
    </source>
</evidence>
<dbReference type="PROSITE" id="PS50259">
    <property type="entry name" value="G_PROTEIN_RECEP_F3_4"/>
    <property type="match status" value="1"/>
</dbReference>
<evidence type="ECO:0000256" key="6">
    <source>
        <dbReference type="ARBA" id="ARBA00023136"/>
    </source>
</evidence>
<dbReference type="GeneID" id="20230375"/>
<organism evidence="12 13">
    <name type="scientific">Lottia gigantea</name>
    <name type="common">Giant owl limpet</name>
    <dbReference type="NCBI Taxonomy" id="225164"/>
    <lineage>
        <taxon>Eukaryota</taxon>
        <taxon>Metazoa</taxon>
        <taxon>Spiralia</taxon>
        <taxon>Lophotrochozoa</taxon>
        <taxon>Mollusca</taxon>
        <taxon>Gastropoda</taxon>
        <taxon>Patellogastropoda</taxon>
        <taxon>Lottioidea</taxon>
        <taxon>Lottiidae</taxon>
        <taxon>Lottia</taxon>
    </lineage>
</organism>
<dbReference type="InterPro" id="IPR017978">
    <property type="entry name" value="GPCR_3_C"/>
</dbReference>
<evidence type="ECO:0000313" key="13">
    <source>
        <dbReference type="Proteomes" id="UP000030746"/>
    </source>
</evidence>
<dbReference type="GO" id="GO:0005886">
    <property type="term" value="C:plasma membrane"/>
    <property type="evidence" value="ECO:0007669"/>
    <property type="project" value="UniProtKB-SubCell"/>
</dbReference>
<feature type="domain" description="G-protein coupled receptors family 3 profile" evidence="11">
    <location>
        <begin position="553"/>
        <end position="799"/>
    </location>
</feature>